<organism evidence="3 4">
    <name type="scientific">Dysgonomonas termitidis</name>
    <dbReference type="NCBI Taxonomy" id="1516126"/>
    <lineage>
        <taxon>Bacteria</taxon>
        <taxon>Pseudomonadati</taxon>
        <taxon>Bacteroidota</taxon>
        <taxon>Bacteroidia</taxon>
        <taxon>Bacteroidales</taxon>
        <taxon>Dysgonomonadaceae</taxon>
        <taxon>Dysgonomonas</taxon>
    </lineage>
</organism>
<dbReference type="InterPro" id="IPR041696">
    <property type="entry name" value="PKD_3"/>
</dbReference>
<proteinExistence type="predicted"/>
<reference evidence="4" key="1">
    <citation type="journal article" date="2019" name="Int. J. Syst. Evol. Microbiol.">
        <title>The Global Catalogue of Microorganisms (GCM) 10K type strain sequencing project: providing services to taxonomists for standard genome sequencing and annotation.</title>
        <authorList>
            <consortium name="The Broad Institute Genomics Platform"/>
            <consortium name="The Broad Institute Genome Sequencing Center for Infectious Disease"/>
            <person name="Wu L."/>
            <person name="Ma J."/>
        </authorList>
    </citation>
    <scope>NUCLEOTIDE SEQUENCE [LARGE SCALE GENOMIC DNA]</scope>
    <source>
        <strain evidence="4">CCUG 66188</strain>
    </source>
</reference>
<feature type="domain" description="Bacteroidetes PKD-like" evidence="2">
    <location>
        <begin position="114"/>
        <end position="179"/>
    </location>
</feature>
<dbReference type="PROSITE" id="PS51257">
    <property type="entry name" value="PROKAR_LIPOPROTEIN"/>
    <property type="match status" value="1"/>
</dbReference>
<comment type="caution">
    <text evidence="3">The sequence shown here is derived from an EMBL/GenBank/DDBJ whole genome shotgun (WGS) entry which is preliminary data.</text>
</comment>
<evidence type="ECO:0000313" key="3">
    <source>
        <dbReference type="EMBL" id="MFC4673736.1"/>
    </source>
</evidence>
<sequence length="601" mass="67593">MNNKHLLIYVLFLFAFLSACSDSSDEDVLAPAISGLEDKYTVLEGDALDLKPVITNGNPENYRWLLDGQEVANTLNYTFKERVAGSYKLVLNVTNAGGSVQKEIEITVVKRDSPPVITNLDEKYVVDAGTELNLSPSIVSDSEVTYSWLLESRAVADTKDYVFKTLESGKYKLILNVTNKKGTTEKEIIIIVNGESIKVETPVYTILSLEAPAYLTNVENVKWEVLDAPSDLYRLSSANSKTAMFVAAKMGEYNLHVTDGEIKSVIKITVKKTEKQLSSYISKVFDYLPAPGQFVNKLPEYTEGDTHADMVRKANEWLVGEDAWMITLGGWGGYVTVGFDHTIINVPGKRDFRINGNAFGANYGRPGAPFGGSCEPGIIMVAYDKNKNGKPDEDEWYEIKGSSNFSADNEPWFSYAKENKNDTKVYRDYEMTYYKPAKEDPEIIGEPDNPNAYMTIEKYIRWKDNKNNSGYKVKNVYHQQTYYPAWIKENQMTFKGIRLPENGINEGKYVPGINEASTYFVLYAFRYGYVDNYPNLDDNSGIDIDWAIDKNGNKADLPGIDFVKIYNGINQENGWLGECSTEVERGEDLHMSGKSINTIDE</sequence>
<dbReference type="Pfam" id="PF16820">
    <property type="entry name" value="PKD_3"/>
    <property type="match status" value="1"/>
</dbReference>
<dbReference type="EMBL" id="JBHSGN010000062">
    <property type="protein sequence ID" value="MFC4673736.1"/>
    <property type="molecule type" value="Genomic_DNA"/>
</dbReference>
<evidence type="ECO:0000256" key="1">
    <source>
        <dbReference type="SAM" id="SignalP"/>
    </source>
</evidence>
<keyword evidence="4" id="KW-1185">Reference proteome</keyword>
<gene>
    <name evidence="3" type="ORF">ACFO6W_08545</name>
</gene>
<evidence type="ECO:0000313" key="4">
    <source>
        <dbReference type="Proteomes" id="UP001596023"/>
    </source>
</evidence>
<dbReference type="RefSeq" id="WP_379995300.1">
    <property type="nucleotide sequence ID" value="NZ_JBHSGN010000062.1"/>
</dbReference>
<keyword evidence="1" id="KW-0732">Signal</keyword>
<name>A0ABV9KUV1_9BACT</name>
<feature type="signal peptide" evidence="1">
    <location>
        <begin position="1"/>
        <end position="21"/>
    </location>
</feature>
<dbReference type="Proteomes" id="UP001596023">
    <property type="component" value="Unassembled WGS sequence"/>
</dbReference>
<dbReference type="SUPFAM" id="SSF49299">
    <property type="entry name" value="PKD domain"/>
    <property type="match status" value="2"/>
</dbReference>
<accession>A0ABV9KUV1</accession>
<feature type="chain" id="PRO_5045298511" evidence="1">
    <location>
        <begin position="22"/>
        <end position="601"/>
    </location>
</feature>
<protein>
    <submittedName>
        <fullName evidence="3">PKD-like domain-containing protein</fullName>
    </submittedName>
</protein>
<evidence type="ECO:0000259" key="2">
    <source>
        <dbReference type="Pfam" id="PF16820"/>
    </source>
</evidence>
<dbReference type="InterPro" id="IPR035986">
    <property type="entry name" value="PKD_dom_sf"/>
</dbReference>